<reference evidence="9 10" key="1">
    <citation type="journal article" date="2023" name="BMC Biol.">
        <title>The compact genome of the sponge Oopsacas minuta (Hexactinellida) is lacking key metazoan core genes.</title>
        <authorList>
            <person name="Santini S."/>
            <person name="Schenkelaars Q."/>
            <person name="Jourda C."/>
            <person name="Duchesne M."/>
            <person name="Belahbib H."/>
            <person name="Rocher C."/>
            <person name="Selva M."/>
            <person name="Riesgo A."/>
            <person name="Vervoort M."/>
            <person name="Leys S.P."/>
            <person name="Kodjabachian L."/>
            <person name="Le Bivic A."/>
            <person name="Borchiellini C."/>
            <person name="Claverie J.M."/>
            <person name="Renard E."/>
        </authorList>
    </citation>
    <scope>NUCLEOTIDE SEQUENCE [LARGE SCALE GENOMIC DNA]</scope>
    <source>
        <strain evidence="9">SPO-2</strain>
    </source>
</reference>
<evidence type="ECO:0000256" key="1">
    <source>
        <dbReference type="ARBA" id="ARBA00004167"/>
    </source>
</evidence>
<evidence type="ECO:0000313" key="10">
    <source>
        <dbReference type="Proteomes" id="UP001165289"/>
    </source>
</evidence>
<dbReference type="Proteomes" id="UP001165289">
    <property type="component" value="Unassembled WGS sequence"/>
</dbReference>
<dbReference type="GO" id="GO:0005886">
    <property type="term" value="C:plasma membrane"/>
    <property type="evidence" value="ECO:0007669"/>
    <property type="project" value="TreeGrafter"/>
</dbReference>
<name>A0AAV7JIB1_9METZ</name>
<comment type="subcellular location">
    <subcellularLocation>
        <location evidence="1">Membrane</location>
        <topology evidence="1">Single-pass membrane protein</topology>
    </subcellularLocation>
</comment>
<proteinExistence type="predicted"/>
<keyword evidence="5 9" id="KW-0675">Receptor</keyword>
<dbReference type="EMBL" id="JAKMXF010000330">
    <property type="protein sequence ID" value="KAI6648486.1"/>
    <property type="molecule type" value="Genomic_DNA"/>
</dbReference>
<evidence type="ECO:0000256" key="5">
    <source>
        <dbReference type="ARBA" id="ARBA00023170"/>
    </source>
</evidence>
<protein>
    <submittedName>
        <fullName evidence="9">Tyrosine-protein kinase receptor TYRO3-like</fullName>
    </submittedName>
</protein>
<evidence type="ECO:0000256" key="4">
    <source>
        <dbReference type="ARBA" id="ARBA00023136"/>
    </source>
</evidence>
<keyword evidence="3" id="KW-0067">ATP-binding</keyword>
<dbReference type="AlphaFoldDB" id="A0AAV7JIB1"/>
<dbReference type="PANTHER" id="PTHR46877:SF14">
    <property type="entry name" value="RECEPTOR PROTEIN-TYROSINE KINASE"/>
    <property type="match status" value="1"/>
</dbReference>
<comment type="caution">
    <text evidence="9">The sequence shown here is derived from an EMBL/GenBank/DDBJ whole genome shotgun (WGS) entry which is preliminary data.</text>
</comment>
<sequence>MILKSNSNIFYHLLLLTLTLSEEVYPKCISKPNNTRYILDSLLYSNNIPGFQLLDIDALMYNITYTEFGTMEQISAMDSFQCRTATTTSCGPAYACCLSLGVPTTIDMIEENNWIVSDYYITDATIIDVQILCEEILGFDIPDCRNTSEIYFYESDNELTITSVILSQFTLVRNTINTQTNDGIINASFDNTKKGFYIGIVNRGTCTQIVTVQIYYLVCPAMIINQFHSVPDIPVPILSDEPTILDFNCSVGSVSHQQAECYTNGSWKIPESVECVCERGWSQVNNLSCVACPVNTYKPDVGNEGECMSCGEMSNTNGMVGSESCECDAGWYRSEEESVYMLCGRSPSIVRNLGLERVDNGGGRVSIVVSWNEPVDVWNRSVSYQLSLYLEREGSVGLSWKSDVIENMTYELSESELETSSREYLLVVTSLNNLVVLSDVEKSVNVRFVSTFPEVLEESLSLNEASSVVEWKYRLEGRVSNLSFELNYTSKGGVLRQVRVNGCSNVTTDVYRCSTGVVDLDTSMSVVITLIPLFPNITNGTLSQSFIILQTKEIIEPFMLKTLLLQIFLLFSLINFGLLIFLSSLILLILYFSPKRRIK</sequence>
<gene>
    <name evidence="9" type="ORF">LOD99_8118</name>
</gene>
<dbReference type="SMART" id="SM01411">
    <property type="entry name" value="Ephrin_rec_like"/>
    <property type="match status" value="1"/>
</dbReference>
<organism evidence="9 10">
    <name type="scientific">Oopsacas minuta</name>
    <dbReference type="NCBI Taxonomy" id="111878"/>
    <lineage>
        <taxon>Eukaryota</taxon>
        <taxon>Metazoa</taxon>
        <taxon>Porifera</taxon>
        <taxon>Hexactinellida</taxon>
        <taxon>Hexasterophora</taxon>
        <taxon>Lyssacinosida</taxon>
        <taxon>Leucopsacidae</taxon>
        <taxon>Oopsacas</taxon>
    </lineage>
</organism>
<keyword evidence="9" id="KW-0418">Kinase</keyword>
<dbReference type="GO" id="GO:0005524">
    <property type="term" value="F:ATP binding"/>
    <property type="evidence" value="ECO:0007669"/>
    <property type="project" value="UniProtKB-KW"/>
</dbReference>
<evidence type="ECO:0000256" key="3">
    <source>
        <dbReference type="ARBA" id="ARBA00022840"/>
    </source>
</evidence>
<evidence type="ECO:0000256" key="6">
    <source>
        <dbReference type="SAM" id="Phobius"/>
    </source>
</evidence>
<dbReference type="GO" id="GO:0016301">
    <property type="term" value="F:kinase activity"/>
    <property type="evidence" value="ECO:0007669"/>
    <property type="project" value="UniProtKB-KW"/>
</dbReference>
<dbReference type="InterPro" id="IPR008979">
    <property type="entry name" value="Galactose-bd-like_sf"/>
</dbReference>
<feature type="transmembrane region" description="Helical" evidence="6">
    <location>
        <begin position="563"/>
        <end position="592"/>
    </location>
</feature>
<keyword evidence="7" id="KW-0732">Signal</keyword>
<dbReference type="Gene3D" id="2.60.120.260">
    <property type="entry name" value="Galactose-binding domain-like"/>
    <property type="match status" value="1"/>
</dbReference>
<evidence type="ECO:0000259" key="8">
    <source>
        <dbReference type="PROSITE" id="PS51550"/>
    </source>
</evidence>
<dbReference type="Pfam" id="PF01404">
    <property type="entry name" value="Ephrin_lbd"/>
    <property type="match status" value="1"/>
</dbReference>
<dbReference type="InterPro" id="IPR050449">
    <property type="entry name" value="Ephrin_rcpt_TKs"/>
</dbReference>
<evidence type="ECO:0000256" key="7">
    <source>
        <dbReference type="SAM" id="SignalP"/>
    </source>
</evidence>
<dbReference type="PROSITE" id="PS51550">
    <property type="entry name" value="EPH_LBD"/>
    <property type="match status" value="1"/>
</dbReference>
<feature type="domain" description="Eph LBD" evidence="8">
    <location>
        <begin position="50"/>
        <end position="224"/>
    </location>
</feature>
<accession>A0AAV7JIB1</accession>
<keyword evidence="10" id="KW-1185">Reference proteome</keyword>
<keyword evidence="6" id="KW-0812">Transmembrane</keyword>
<feature type="chain" id="PRO_5043485043" evidence="7">
    <location>
        <begin position="22"/>
        <end position="599"/>
    </location>
</feature>
<feature type="signal peptide" evidence="7">
    <location>
        <begin position="1"/>
        <end position="21"/>
    </location>
</feature>
<keyword evidence="4 6" id="KW-0472">Membrane</keyword>
<keyword evidence="2" id="KW-0547">Nucleotide-binding</keyword>
<dbReference type="InterPro" id="IPR001090">
    <property type="entry name" value="Ephrin_rcpt_lig-bd_dom"/>
</dbReference>
<dbReference type="Gene3D" id="2.10.50.10">
    <property type="entry name" value="Tumor Necrosis Factor Receptor, subunit A, domain 2"/>
    <property type="match status" value="1"/>
</dbReference>
<evidence type="ECO:0000256" key="2">
    <source>
        <dbReference type="ARBA" id="ARBA00022741"/>
    </source>
</evidence>
<evidence type="ECO:0000313" key="9">
    <source>
        <dbReference type="EMBL" id="KAI6648486.1"/>
    </source>
</evidence>
<keyword evidence="9" id="KW-0808">Transferase</keyword>
<keyword evidence="6" id="KW-1133">Transmembrane helix</keyword>
<dbReference type="SUPFAM" id="SSF49785">
    <property type="entry name" value="Galactose-binding domain-like"/>
    <property type="match status" value="1"/>
</dbReference>
<dbReference type="PANTHER" id="PTHR46877">
    <property type="entry name" value="EPH RECEPTOR A5"/>
    <property type="match status" value="1"/>
</dbReference>